<evidence type="ECO:0008006" key="3">
    <source>
        <dbReference type="Google" id="ProtNLM"/>
    </source>
</evidence>
<reference evidence="1 2" key="1">
    <citation type="journal article" date="2016" name="Proc. Natl. Acad. Sci. U.S.A.">
        <title>Lipid metabolic changes in an early divergent fungus govern the establishment of a mutualistic symbiosis with endobacteria.</title>
        <authorList>
            <person name="Lastovetsky O.A."/>
            <person name="Gaspar M.L."/>
            <person name="Mondo S.J."/>
            <person name="LaButti K.M."/>
            <person name="Sandor L."/>
            <person name="Grigoriev I.V."/>
            <person name="Henry S.A."/>
            <person name="Pawlowska T.E."/>
        </authorList>
    </citation>
    <scope>NUCLEOTIDE SEQUENCE [LARGE SCALE GENOMIC DNA]</scope>
    <source>
        <strain evidence="1 2">ATCC 11559</strain>
    </source>
</reference>
<evidence type="ECO:0000313" key="1">
    <source>
        <dbReference type="EMBL" id="ORE13679.1"/>
    </source>
</evidence>
<sequence>MKVEIPQDTNKPVGVILLLRTTKEESAKQSKLGCIDDQQICPVCALQDFLHIQHEEKNSKPASPSTVANWVKEVMALAGINTTQFKAHSTSTKAYMTGIGVPKLKKHVNWSLCTDTFERYYLRPP</sequence>
<organism evidence="1 2">
    <name type="scientific">Rhizopus microsporus</name>
    <dbReference type="NCBI Taxonomy" id="58291"/>
    <lineage>
        <taxon>Eukaryota</taxon>
        <taxon>Fungi</taxon>
        <taxon>Fungi incertae sedis</taxon>
        <taxon>Mucoromycota</taxon>
        <taxon>Mucoromycotina</taxon>
        <taxon>Mucoromycetes</taxon>
        <taxon>Mucorales</taxon>
        <taxon>Mucorineae</taxon>
        <taxon>Rhizopodaceae</taxon>
        <taxon>Rhizopus</taxon>
    </lineage>
</organism>
<dbReference type="Proteomes" id="UP000242381">
    <property type="component" value="Unassembled WGS sequence"/>
</dbReference>
<gene>
    <name evidence="1" type="ORF">BCV71DRAFT_268122</name>
</gene>
<dbReference type="VEuPathDB" id="FungiDB:BCV72DRAFT_317464"/>
<dbReference type="EMBL" id="KV921518">
    <property type="protein sequence ID" value="ORE13679.1"/>
    <property type="molecule type" value="Genomic_DNA"/>
</dbReference>
<dbReference type="AlphaFoldDB" id="A0A1X0RNT6"/>
<proteinExistence type="predicted"/>
<name>A0A1X0RNT6_RHIZD</name>
<protein>
    <recommendedName>
        <fullName evidence="3">Tyr recombinase domain-containing protein</fullName>
    </recommendedName>
</protein>
<accession>A0A1X0RNT6</accession>
<evidence type="ECO:0000313" key="2">
    <source>
        <dbReference type="Proteomes" id="UP000242381"/>
    </source>
</evidence>